<dbReference type="STRING" id="44316.ENSEGOP00005023165"/>
<evidence type="ECO:0000313" key="15">
    <source>
        <dbReference type="EMBL" id="RLW02318.1"/>
    </source>
</evidence>
<dbReference type="EMBL" id="QUSF01000019">
    <property type="protein sequence ID" value="RLW02318.1"/>
    <property type="molecule type" value="Genomic_DNA"/>
</dbReference>
<dbReference type="InterPro" id="IPR029063">
    <property type="entry name" value="SAM-dependent_MTases_sf"/>
</dbReference>
<comment type="caution">
    <text evidence="15">The sequence shown here is derived from an EMBL/GenBank/DDBJ whole genome shotgun (WGS) entry which is preliminary data.</text>
</comment>
<sequence>MAAGSAADAQARFGHSVKGLLTEKVTSCGTDVIALTKQVLKGSRSAELLGQAARNMVMQEDAILHSEDSLRKMAIITTHLQYQQEAIQKNHQPHIPVAVAAHSGEQIHQEVQNYYGKELQKSEDLKTNACITSARPVSKLVRDALERIHEEVVASSTQDPPRYYGCGLVIPECLSSCRILDLGSGSGRDCFLLSQLVGEQGHITGIDMTEGQVEVAKKHIAYHMDKFGYQKPNVEFFHGYMENLGDAGLADDSYDIVISNCVINLAPDKRAVLQEAFRVLKVMVLVSVAAKQAWGGPVVDLPLRSSKWDLARHGCRMGSGEDISAEGPKQGLPSLLAALQPGGEMYFSDVYASQRLSETTRKHRVLWGECLAGALYWRDLYSIAEEVGFSPPRLVTASSITIGDKELEGIVGDCRFVSATYRLFKVPGGSRTGPGQATYSGGIVGHERELVFDANFTFKEGEVVNVDAEMAAILQSSRFAEKFLIRAGRANIAGLQGCCSKGVKEKICDPFQLLEQLRAPGPASCPGGTCGPSGCC</sequence>
<proteinExistence type="inferred from homology"/>
<dbReference type="GO" id="GO:0009404">
    <property type="term" value="P:toxin metabolic process"/>
    <property type="evidence" value="ECO:0007669"/>
    <property type="project" value="TreeGrafter"/>
</dbReference>
<dbReference type="SUPFAM" id="SSF53335">
    <property type="entry name" value="S-adenosyl-L-methionine-dependent methyltransferases"/>
    <property type="match status" value="1"/>
</dbReference>
<evidence type="ECO:0000256" key="8">
    <source>
        <dbReference type="ARBA" id="ARBA00034487"/>
    </source>
</evidence>
<dbReference type="Pfam" id="PF16088">
    <property type="entry name" value="BORCS7"/>
    <property type="match status" value="1"/>
</dbReference>
<comment type="catalytic activity">
    <reaction evidence="11">
        <text>arsenic triglutathione + [thioredoxin]-dithiol + S-adenosyl-L-methionine + 2 H2O = methylarsonous acid + [thioredoxin]-disulfide + 3 glutathione + S-adenosyl-L-homocysteine + H(+)</text>
        <dbReference type="Rhea" id="RHEA:69460"/>
        <dbReference type="Rhea" id="RHEA-COMP:10698"/>
        <dbReference type="Rhea" id="RHEA-COMP:10700"/>
        <dbReference type="ChEBI" id="CHEBI:15377"/>
        <dbReference type="ChEBI" id="CHEBI:15378"/>
        <dbReference type="ChEBI" id="CHEBI:17826"/>
        <dbReference type="ChEBI" id="CHEBI:29950"/>
        <dbReference type="ChEBI" id="CHEBI:50058"/>
        <dbReference type="ChEBI" id="CHEBI:57856"/>
        <dbReference type="ChEBI" id="CHEBI:57925"/>
        <dbReference type="ChEBI" id="CHEBI:59789"/>
        <dbReference type="ChEBI" id="CHEBI:183640"/>
        <dbReference type="EC" id="2.1.1.137"/>
    </reaction>
</comment>
<dbReference type="EC" id="2.1.1.137" evidence="9"/>
<evidence type="ECO:0000256" key="13">
    <source>
        <dbReference type="ARBA" id="ARBA00048428"/>
    </source>
</evidence>
<comment type="subcellular location">
    <subcellularLocation>
        <location evidence="1">Lysosome membrane</location>
    </subcellularLocation>
</comment>
<keyword evidence="4" id="KW-0808">Transferase</keyword>
<dbReference type="PANTHER" id="PTHR43675">
    <property type="entry name" value="ARSENITE METHYLTRANSFERASE"/>
    <property type="match status" value="1"/>
</dbReference>
<evidence type="ECO:0000256" key="5">
    <source>
        <dbReference type="ARBA" id="ARBA00022691"/>
    </source>
</evidence>
<dbReference type="AlphaFoldDB" id="A0A3L8SIN0"/>
<dbReference type="Pfam" id="PF13847">
    <property type="entry name" value="Methyltransf_31"/>
    <property type="match status" value="1"/>
</dbReference>
<dbReference type="GO" id="GO:0005765">
    <property type="term" value="C:lysosomal membrane"/>
    <property type="evidence" value="ECO:0007669"/>
    <property type="project" value="UniProtKB-SubCell"/>
</dbReference>
<dbReference type="Proteomes" id="UP000276834">
    <property type="component" value="Unassembled WGS sequence"/>
</dbReference>
<reference evidence="15 16" key="1">
    <citation type="journal article" date="2018" name="Proc. R. Soc. B">
        <title>A non-coding region near Follistatin controls head colour polymorphism in the Gouldian finch.</title>
        <authorList>
            <person name="Toomey M.B."/>
            <person name="Marques C.I."/>
            <person name="Andrade P."/>
            <person name="Araujo P.M."/>
            <person name="Sabatino S."/>
            <person name="Gazda M.A."/>
            <person name="Afonso S."/>
            <person name="Lopes R.J."/>
            <person name="Corbo J.C."/>
            <person name="Carneiro M."/>
        </authorList>
    </citation>
    <scope>NUCLEOTIDE SEQUENCE [LARGE SCALE GENOMIC DNA]</scope>
    <source>
        <strain evidence="15">Red01</strain>
        <tissue evidence="15">Muscle</tissue>
    </source>
</reference>
<evidence type="ECO:0000256" key="6">
    <source>
        <dbReference type="ARBA" id="ARBA00023136"/>
    </source>
</evidence>
<dbReference type="Gene3D" id="3.40.5.100">
    <property type="match status" value="1"/>
</dbReference>
<keyword evidence="6" id="KW-0472">Membrane</keyword>
<comment type="similarity">
    <text evidence="8">Belongs to the methyltransferase superfamily. Arsenite methyltransferase family.</text>
</comment>
<evidence type="ECO:0000256" key="4">
    <source>
        <dbReference type="ARBA" id="ARBA00022679"/>
    </source>
</evidence>
<protein>
    <recommendedName>
        <fullName evidence="10">Arsenite methyltransferase</fullName>
        <ecNumber evidence="9">2.1.1.137</ecNumber>
    </recommendedName>
    <alternativeName>
        <fullName evidence="3">BLOC-1-related complex subunit 7</fullName>
    </alternativeName>
</protein>
<evidence type="ECO:0000256" key="2">
    <source>
        <dbReference type="ARBA" id="ARBA00005433"/>
    </source>
</evidence>
<dbReference type="PANTHER" id="PTHR43675:SF8">
    <property type="entry name" value="ARSENITE METHYLTRANSFERASE"/>
    <property type="match status" value="1"/>
</dbReference>
<evidence type="ECO:0000313" key="16">
    <source>
        <dbReference type="Proteomes" id="UP000276834"/>
    </source>
</evidence>
<evidence type="ECO:0000256" key="11">
    <source>
        <dbReference type="ARBA" id="ARBA00047941"/>
    </source>
</evidence>
<comment type="similarity">
    <text evidence="2">Belongs to the BORCS7 family.</text>
</comment>
<dbReference type="GO" id="GO:0018872">
    <property type="term" value="P:arsonoacetate metabolic process"/>
    <property type="evidence" value="ECO:0007669"/>
    <property type="project" value="TreeGrafter"/>
</dbReference>
<dbReference type="InterPro" id="IPR032143">
    <property type="entry name" value="BORCS7"/>
</dbReference>
<dbReference type="Gene3D" id="3.40.50.150">
    <property type="entry name" value="Vaccinia Virus protein VP39"/>
    <property type="match status" value="2"/>
</dbReference>
<evidence type="ECO:0000259" key="14">
    <source>
        <dbReference type="Pfam" id="PF13847"/>
    </source>
</evidence>
<evidence type="ECO:0000256" key="9">
    <source>
        <dbReference type="ARBA" id="ARBA00034521"/>
    </source>
</evidence>
<keyword evidence="7" id="KW-0458">Lysosome</keyword>
<evidence type="ECO:0000256" key="12">
    <source>
        <dbReference type="ARBA" id="ARBA00047943"/>
    </source>
</evidence>
<dbReference type="CDD" id="cd02440">
    <property type="entry name" value="AdoMet_MTases"/>
    <property type="match status" value="1"/>
</dbReference>
<evidence type="ECO:0000256" key="1">
    <source>
        <dbReference type="ARBA" id="ARBA00004656"/>
    </source>
</evidence>
<name>A0A3L8SIN0_CHLGU</name>
<keyword evidence="5" id="KW-0949">S-adenosyl-L-methionine</keyword>
<evidence type="ECO:0000256" key="10">
    <source>
        <dbReference type="ARBA" id="ARBA00034545"/>
    </source>
</evidence>
<feature type="domain" description="Methyltransferase" evidence="14">
    <location>
        <begin position="175"/>
        <end position="282"/>
    </location>
</feature>
<evidence type="ECO:0000256" key="3">
    <source>
        <dbReference type="ARBA" id="ARBA00022295"/>
    </source>
</evidence>
<dbReference type="GO" id="GO:0005829">
    <property type="term" value="C:cytosol"/>
    <property type="evidence" value="ECO:0007669"/>
    <property type="project" value="TreeGrafter"/>
</dbReference>
<gene>
    <name evidence="15" type="ORF">DV515_00007322</name>
</gene>
<accession>A0A3L8SIN0</accession>
<evidence type="ECO:0000256" key="7">
    <source>
        <dbReference type="ARBA" id="ARBA00023228"/>
    </source>
</evidence>
<comment type="catalytic activity">
    <reaction evidence="13">
        <text>arsenic triglutathione + 3 [thioredoxin]-dithiol + 3 S-adenosyl-L-methionine = trimethylarsine + 3 [thioredoxin]-disulfide + 3 glutathione + 3 S-adenosyl-L-homocysteine + 3 H(+)</text>
        <dbReference type="Rhea" id="RHEA:69432"/>
        <dbReference type="Rhea" id="RHEA-COMP:10698"/>
        <dbReference type="Rhea" id="RHEA-COMP:10700"/>
        <dbReference type="ChEBI" id="CHEBI:15378"/>
        <dbReference type="ChEBI" id="CHEBI:27130"/>
        <dbReference type="ChEBI" id="CHEBI:29950"/>
        <dbReference type="ChEBI" id="CHEBI:50058"/>
        <dbReference type="ChEBI" id="CHEBI:57856"/>
        <dbReference type="ChEBI" id="CHEBI:57925"/>
        <dbReference type="ChEBI" id="CHEBI:59789"/>
        <dbReference type="ChEBI" id="CHEBI:183640"/>
        <dbReference type="EC" id="2.1.1.137"/>
    </reaction>
</comment>
<comment type="catalytic activity">
    <reaction evidence="12">
        <text>arsenic triglutathione + 2 [thioredoxin]-dithiol + 2 S-adenosyl-L-methionine + H2O = dimethylarsinous acid + 2 [thioredoxin]-disulfide + 3 glutathione + 2 S-adenosyl-L-homocysteine + 2 H(+)</text>
        <dbReference type="Rhea" id="RHEA:69464"/>
        <dbReference type="Rhea" id="RHEA-COMP:10698"/>
        <dbReference type="Rhea" id="RHEA-COMP:10700"/>
        <dbReference type="ChEBI" id="CHEBI:15377"/>
        <dbReference type="ChEBI" id="CHEBI:15378"/>
        <dbReference type="ChEBI" id="CHEBI:23808"/>
        <dbReference type="ChEBI" id="CHEBI:29950"/>
        <dbReference type="ChEBI" id="CHEBI:50058"/>
        <dbReference type="ChEBI" id="CHEBI:57856"/>
        <dbReference type="ChEBI" id="CHEBI:57925"/>
        <dbReference type="ChEBI" id="CHEBI:59789"/>
        <dbReference type="ChEBI" id="CHEBI:183640"/>
        <dbReference type="EC" id="2.1.1.137"/>
    </reaction>
</comment>
<dbReference type="OrthoDB" id="8300214at2759"/>
<dbReference type="InterPro" id="IPR025714">
    <property type="entry name" value="Methyltranfer_dom"/>
</dbReference>
<dbReference type="GO" id="GO:0030791">
    <property type="term" value="F:arsenite methyltransferase activity"/>
    <property type="evidence" value="ECO:0007669"/>
    <property type="project" value="UniProtKB-EC"/>
</dbReference>
<dbReference type="InterPro" id="IPR026669">
    <property type="entry name" value="Arsenite_MeTrfase-like"/>
</dbReference>
<keyword evidence="16" id="KW-1185">Reference proteome</keyword>
<organism evidence="15 16">
    <name type="scientific">Chloebia gouldiae</name>
    <name type="common">Gouldian finch</name>
    <name type="synonym">Erythrura gouldiae</name>
    <dbReference type="NCBI Taxonomy" id="44316"/>
    <lineage>
        <taxon>Eukaryota</taxon>
        <taxon>Metazoa</taxon>
        <taxon>Chordata</taxon>
        <taxon>Craniata</taxon>
        <taxon>Vertebrata</taxon>
        <taxon>Euteleostomi</taxon>
        <taxon>Archelosauria</taxon>
        <taxon>Archosauria</taxon>
        <taxon>Dinosauria</taxon>
        <taxon>Saurischia</taxon>
        <taxon>Theropoda</taxon>
        <taxon>Coelurosauria</taxon>
        <taxon>Aves</taxon>
        <taxon>Neognathae</taxon>
        <taxon>Neoaves</taxon>
        <taxon>Telluraves</taxon>
        <taxon>Australaves</taxon>
        <taxon>Passeriformes</taxon>
        <taxon>Passeroidea</taxon>
        <taxon>Passeridae</taxon>
        <taxon>Chloebia</taxon>
    </lineage>
</organism>